<accession>A0A5M8PHI0</accession>
<dbReference type="Proteomes" id="UP000324767">
    <property type="component" value="Unassembled WGS sequence"/>
</dbReference>
<name>A0A5M8PHI0_9LECA</name>
<protein>
    <submittedName>
        <fullName evidence="2">Uncharacterized protein</fullName>
    </submittedName>
</protein>
<reference evidence="2 3" key="1">
    <citation type="submission" date="2019-09" db="EMBL/GenBank/DDBJ databases">
        <title>The hologenome of the rock-dwelling lichen Lasallia pustulata.</title>
        <authorList>
            <person name="Greshake Tzovaras B."/>
            <person name="Segers F."/>
            <person name="Bicker A."/>
            <person name="Dal Grande F."/>
            <person name="Otte J."/>
            <person name="Hankeln T."/>
            <person name="Schmitt I."/>
            <person name="Ebersberger I."/>
        </authorList>
    </citation>
    <scope>NUCLEOTIDE SEQUENCE [LARGE SCALE GENOMIC DNA]</scope>
    <source>
        <strain evidence="2">A1-1</strain>
    </source>
</reference>
<dbReference type="AlphaFoldDB" id="A0A5M8PHI0"/>
<evidence type="ECO:0000256" key="1">
    <source>
        <dbReference type="SAM" id="MobiDB-lite"/>
    </source>
</evidence>
<gene>
    <name evidence="2" type="ORF">FRX48_07128</name>
</gene>
<organism evidence="2 3">
    <name type="scientific">Lasallia pustulata</name>
    <dbReference type="NCBI Taxonomy" id="136370"/>
    <lineage>
        <taxon>Eukaryota</taxon>
        <taxon>Fungi</taxon>
        <taxon>Dikarya</taxon>
        <taxon>Ascomycota</taxon>
        <taxon>Pezizomycotina</taxon>
        <taxon>Lecanoromycetes</taxon>
        <taxon>OSLEUM clade</taxon>
        <taxon>Umbilicariomycetidae</taxon>
        <taxon>Umbilicariales</taxon>
        <taxon>Umbilicariaceae</taxon>
        <taxon>Lasallia</taxon>
    </lineage>
</organism>
<feature type="compositionally biased region" description="Pro residues" evidence="1">
    <location>
        <begin position="81"/>
        <end position="90"/>
    </location>
</feature>
<evidence type="ECO:0000313" key="2">
    <source>
        <dbReference type="EMBL" id="KAA6408785.1"/>
    </source>
</evidence>
<proteinExistence type="predicted"/>
<sequence>MASRNEKDLAEFAALVPCLEGVPPAYEQHEYDELYTTNDYAEDRLSLQPISSQKRDVLKRYYYPHPPRPLSPCPKSSEPAPLLPPVPSPLPSTAALSLFKLV</sequence>
<comment type="caution">
    <text evidence="2">The sequence shown here is derived from an EMBL/GenBank/DDBJ whole genome shotgun (WGS) entry which is preliminary data.</text>
</comment>
<feature type="region of interest" description="Disordered" evidence="1">
    <location>
        <begin position="68"/>
        <end position="91"/>
    </location>
</feature>
<dbReference type="EMBL" id="VXIT01000012">
    <property type="protein sequence ID" value="KAA6408785.1"/>
    <property type="molecule type" value="Genomic_DNA"/>
</dbReference>
<evidence type="ECO:0000313" key="3">
    <source>
        <dbReference type="Proteomes" id="UP000324767"/>
    </source>
</evidence>